<dbReference type="PANTHER" id="PTHR46889:SF4">
    <property type="entry name" value="TRANSPOSASE INSO FOR INSERTION SEQUENCE ELEMENT IS911B-RELATED"/>
    <property type="match status" value="1"/>
</dbReference>
<evidence type="ECO:0000313" key="3">
    <source>
        <dbReference type="Proteomes" id="UP000002215"/>
    </source>
</evidence>
<dbReference type="Pfam" id="PF13276">
    <property type="entry name" value="HTH_21"/>
    <property type="match status" value="1"/>
</dbReference>
<dbReference type="InterPro" id="IPR025948">
    <property type="entry name" value="HTH-like_dom"/>
</dbReference>
<proteinExistence type="predicted"/>
<dbReference type="Pfam" id="PF00665">
    <property type="entry name" value="rve"/>
    <property type="match status" value="1"/>
</dbReference>
<dbReference type="InterPro" id="IPR001584">
    <property type="entry name" value="Integrase_cat-core"/>
</dbReference>
<dbReference type="NCBIfam" id="NF033516">
    <property type="entry name" value="transpos_IS3"/>
    <property type="match status" value="1"/>
</dbReference>
<dbReference type="EMBL" id="CP001699">
    <property type="protein sequence ID" value="ACU60040.1"/>
    <property type="molecule type" value="Genomic_DNA"/>
</dbReference>
<name>A0A979G371_CHIPD</name>
<dbReference type="PROSITE" id="PS50994">
    <property type="entry name" value="INTEGRASE"/>
    <property type="match status" value="1"/>
</dbReference>
<dbReference type="SUPFAM" id="SSF53098">
    <property type="entry name" value="Ribonuclease H-like"/>
    <property type="match status" value="1"/>
</dbReference>
<dbReference type="PANTHER" id="PTHR46889">
    <property type="entry name" value="TRANSPOSASE INSF FOR INSERTION SEQUENCE IS3B-RELATED"/>
    <property type="match status" value="1"/>
</dbReference>
<accession>A0A979G371</accession>
<dbReference type="KEGG" id="cpi:Cpin_2557"/>
<sequence>MCRVFRVSHSGYYAWLTRRPSQLAINNELISKKIEEIYHSSKGRYGSPKITKKLASMGMDASRPRVARIMKGKGLRSVITGKFKVCTTESNHSLEVSDNVLKREFNAKEPSEKWVSDITYIRTQEGWLYLTAIMDLFDRRIVGWSMSTGMTARETVVAAWKMAVRNRSVVRNILFHSDRGVQYASQEFRELLKDKPVQQSMSRKGNCWDNAVMENFFKILKSETGYNTVYSSVEIAKKELFEFIEIWYNRQRIHSILGFLTPEEFGKSILKQAA</sequence>
<reference evidence="3" key="1">
    <citation type="submission" date="2009-08" db="EMBL/GenBank/DDBJ databases">
        <title>The complete genome of Chitinophaga pinensis DSM 2588.</title>
        <authorList>
            <consortium name="US DOE Joint Genome Institute (JGI-PGF)"/>
            <person name="Lucas S."/>
            <person name="Copeland A."/>
            <person name="Lapidus A."/>
            <person name="Glavina del Rio T."/>
            <person name="Dalin E."/>
            <person name="Tice H."/>
            <person name="Bruce D."/>
            <person name="Goodwin L."/>
            <person name="Pitluck S."/>
            <person name="Kyrpides N."/>
            <person name="Mavromatis K."/>
            <person name="Ivanova N."/>
            <person name="Mikhailova N."/>
            <person name="Sims D."/>
            <person name="Meinche L."/>
            <person name="Brettin T."/>
            <person name="Detter J.C."/>
            <person name="Han C."/>
            <person name="Larimer F."/>
            <person name="Land M."/>
            <person name="Hauser L."/>
            <person name="Markowitz V."/>
            <person name="Cheng J.-F."/>
            <person name="Hugenholtz P."/>
            <person name="Woyke T."/>
            <person name="Wu D."/>
            <person name="Spring S."/>
            <person name="Klenk H.-P."/>
            <person name="Eisen J.A."/>
        </authorList>
    </citation>
    <scope>NUCLEOTIDE SEQUENCE [LARGE SCALE GENOMIC DNA]</scope>
    <source>
        <strain evidence="3">ATCC 43595 / DSM 2588 / LMG 13176 / NBRC 15968 / NCIMB 11800 / UQM 2034</strain>
    </source>
</reference>
<gene>
    <name evidence="2" type="ordered locus">Cpin_2557</name>
</gene>
<organism evidence="2 3">
    <name type="scientific">Chitinophaga pinensis (strain ATCC 43595 / DSM 2588 / LMG 13176 / NBRC 15968 / NCIMB 11800 / UQM 2034)</name>
    <dbReference type="NCBI Taxonomy" id="485918"/>
    <lineage>
        <taxon>Bacteria</taxon>
        <taxon>Pseudomonadati</taxon>
        <taxon>Bacteroidota</taxon>
        <taxon>Chitinophagia</taxon>
        <taxon>Chitinophagales</taxon>
        <taxon>Chitinophagaceae</taxon>
        <taxon>Chitinophaga</taxon>
    </lineage>
</organism>
<dbReference type="AlphaFoldDB" id="A0A979G371"/>
<evidence type="ECO:0000259" key="1">
    <source>
        <dbReference type="PROSITE" id="PS50994"/>
    </source>
</evidence>
<dbReference type="GO" id="GO:0015074">
    <property type="term" value="P:DNA integration"/>
    <property type="evidence" value="ECO:0007669"/>
    <property type="project" value="InterPro"/>
</dbReference>
<dbReference type="Gene3D" id="3.30.420.10">
    <property type="entry name" value="Ribonuclease H-like superfamily/Ribonuclease H"/>
    <property type="match status" value="1"/>
</dbReference>
<dbReference type="InterPro" id="IPR036397">
    <property type="entry name" value="RNaseH_sf"/>
</dbReference>
<dbReference type="GO" id="GO:0003676">
    <property type="term" value="F:nucleic acid binding"/>
    <property type="evidence" value="ECO:0007669"/>
    <property type="project" value="InterPro"/>
</dbReference>
<protein>
    <submittedName>
        <fullName evidence="2">Integrase catalytic region</fullName>
    </submittedName>
</protein>
<dbReference type="InterPro" id="IPR012337">
    <property type="entry name" value="RNaseH-like_sf"/>
</dbReference>
<dbReference type="Proteomes" id="UP000002215">
    <property type="component" value="Chromosome"/>
</dbReference>
<dbReference type="InterPro" id="IPR048020">
    <property type="entry name" value="Transpos_IS3"/>
</dbReference>
<evidence type="ECO:0000313" key="2">
    <source>
        <dbReference type="EMBL" id="ACU60040.1"/>
    </source>
</evidence>
<dbReference type="InterPro" id="IPR050900">
    <property type="entry name" value="Transposase_IS3/IS150/IS904"/>
</dbReference>
<dbReference type="Pfam" id="PF13333">
    <property type="entry name" value="rve_2"/>
    <property type="match status" value="1"/>
</dbReference>
<feature type="domain" description="Integrase catalytic" evidence="1">
    <location>
        <begin position="106"/>
        <end position="270"/>
    </location>
</feature>
<reference evidence="2 3" key="2">
    <citation type="journal article" date="2010" name="Stand. Genomic Sci.">
        <title>Complete genome sequence of Chitinophaga pinensis type strain (UQM 2034).</title>
        <authorList>
            <person name="Glavina Del Rio T."/>
            <person name="Abt B."/>
            <person name="Spring S."/>
            <person name="Lapidus A."/>
            <person name="Nolan M."/>
            <person name="Tice H."/>
            <person name="Copeland A."/>
            <person name="Cheng J.F."/>
            <person name="Chen F."/>
            <person name="Bruce D."/>
            <person name="Goodwin L."/>
            <person name="Pitluck S."/>
            <person name="Ivanova N."/>
            <person name="Mavromatis K."/>
            <person name="Mikhailova N."/>
            <person name="Pati A."/>
            <person name="Chen A."/>
            <person name="Palaniappan K."/>
            <person name="Land M."/>
            <person name="Hauser L."/>
            <person name="Chang Y.J."/>
            <person name="Jeffries C.D."/>
            <person name="Chain P."/>
            <person name="Saunders E."/>
            <person name="Detter J.C."/>
            <person name="Brettin T."/>
            <person name="Rohde M."/>
            <person name="Goker M."/>
            <person name="Bristow J."/>
            <person name="Eisen J.A."/>
            <person name="Markowitz V."/>
            <person name="Hugenholtz P."/>
            <person name="Kyrpides N.C."/>
            <person name="Klenk H.P."/>
            <person name="Lucas S."/>
        </authorList>
    </citation>
    <scope>NUCLEOTIDE SEQUENCE [LARGE SCALE GENOMIC DNA]</scope>
    <source>
        <strain evidence="3">ATCC 43595 / DSM 2588 / LMG 13176 / NBRC 15968 / NCIMB 11800 / UQM 2034</strain>
    </source>
</reference>